<feature type="domain" description="DUF218" evidence="2">
    <location>
        <begin position="52"/>
        <end position="178"/>
    </location>
</feature>
<dbReference type="PANTHER" id="PTHR30336:SF6">
    <property type="entry name" value="INTEGRAL MEMBRANE PROTEIN"/>
    <property type="match status" value="1"/>
</dbReference>
<evidence type="ECO:0000259" key="2">
    <source>
        <dbReference type="Pfam" id="PF02698"/>
    </source>
</evidence>
<dbReference type="Pfam" id="PF02698">
    <property type="entry name" value="DUF218"/>
    <property type="match status" value="1"/>
</dbReference>
<dbReference type="CDD" id="cd06259">
    <property type="entry name" value="YdcF-like"/>
    <property type="match status" value="1"/>
</dbReference>
<dbReference type="EMBL" id="MGDE01000240">
    <property type="protein sequence ID" value="OGL43121.1"/>
    <property type="molecule type" value="Genomic_DNA"/>
</dbReference>
<dbReference type="Proteomes" id="UP000178797">
    <property type="component" value="Unassembled WGS sequence"/>
</dbReference>
<name>A0A1F7RNT9_9BACT</name>
<evidence type="ECO:0000256" key="1">
    <source>
        <dbReference type="SAM" id="Phobius"/>
    </source>
</evidence>
<keyword evidence="1" id="KW-1133">Transmembrane helix</keyword>
<reference evidence="3 4" key="1">
    <citation type="journal article" date="2016" name="Nat. Commun.">
        <title>Thousands of microbial genomes shed light on interconnected biogeochemical processes in an aquifer system.</title>
        <authorList>
            <person name="Anantharaman K."/>
            <person name="Brown C.T."/>
            <person name="Hug L.A."/>
            <person name="Sharon I."/>
            <person name="Castelle C.J."/>
            <person name="Probst A.J."/>
            <person name="Thomas B.C."/>
            <person name="Singh A."/>
            <person name="Wilkins M.J."/>
            <person name="Karaoz U."/>
            <person name="Brodie E.L."/>
            <person name="Williams K.H."/>
            <person name="Hubbard S.S."/>
            <person name="Banfield J.F."/>
        </authorList>
    </citation>
    <scope>NUCLEOTIDE SEQUENCE [LARGE SCALE GENOMIC DNA]</scope>
</reference>
<keyword evidence="1" id="KW-0812">Transmembrane</keyword>
<dbReference type="InterPro" id="IPR051599">
    <property type="entry name" value="Cell_Envelope_Assoc"/>
</dbReference>
<dbReference type="InterPro" id="IPR003848">
    <property type="entry name" value="DUF218"/>
</dbReference>
<gene>
    <name evidence="3" type="ORF">A2W05_04960</name>
</gene>
<dbReference type="AlphaFoldDB" id="A0A1F7RNT9"/>
<dbReference type="GO" id="GO:0005886">
    <property type="term" value="C:plasma membrane"/>
    <property type="evidence" value="ECO:0007669"/>
    <property type="project" value="TreeGrafter"/>
</dbReference>
<comment type="caution">
    <text evidence="3">The sequence shown here is derived from an EMBL/GenBank/DDBJ whole genome shotgun (WGS) entry which is preliminary data.</text>
</comment>
<keyword evidence="1" id="KW-0472">Membrane</keyword>
<evidence type="ECO:0000313" key="3">
    <source>
        <dbReference type="EMBL" id="OGL43121.1"/>
    </source>
</evidence>
<evidence type="ECO:0000313" key="4">
    <source>
        <dbReference type="Proteomes" id="UP000178797"/>
    </source>
</evidence>
<proteinExistence type="predicted"/>
<accession>A0A1F7RNT9</accession>
<feature type="transmembrane region" description="Helical" evidence="1">
    <location>
        <begin position="7"/>
        <end position="29"/>
    </location>
</feature>
<organism evidence="3 4">
    <name type="scientific">Candidatus Schekmanbacteria bacterium RBG_16_38_10</name>
    <dbReference type="NCBI Taxonomy" id="1817879"/>
    <lineage>
        <taxon>Bacteria</taxon>
        <taxon>Candidatus Schekmaniibacteriota</taxon>
    </lineage>
</organism>
<sequence>MLNFRKITFRIVFIAVLFLFFSAISLMAINSHISNKYVSKIYSINDVPHRYVALVLGAKVWSQELSDILEDRLLTAISLYRGGKVEKLLLSGDHGKKNYDEVNAMKRFVVERGVDEEDIFMDHAGFRTYDSCYRARDVFGVNSMVVITNKFHLPRALYIANELGIDAIGVSSDLRRYRSENTNNMREFLADGLAYFDITILQTKPEFLGPRIDISGNGLITQD</sequence>
<dbReference type="PANTHER" id="PTHR30336">
    <property type="entry name" value="INNER MEMBRANE PROTEIN, PROBABLE PERMEASE"/>
    <property type="match status" value="1"/>
</dbReference>
<protein>
    <recommendedName>
        <fullName evidence="2">DUF218 domain-containing protein</fullName>
    </recommendedName>
</protein>